<dbReference type="Proteomes" id="UP000481417">
    <property type="component" value="Unassembled WGS sequence"/>
</dbReference>
<comment type="caution">
    <text evidence="2">The sequence shown here is derived from an EMBL/GenBank/DDBJ whole genome shotgun (WGS) entry which is preliminary data.</text>
</comment>
<protein>
    <submittedName>
        <fullName evidence="2">Uncharacterized protein</fullName>
    </submittedName>
</protein>
<keyword evidence="3" id="KW-1185">Reference proteome</keyword>
<organism evidence="2 3">
    <name type="scientific">Paracoccus lichenicola</name>
    <dbReference type="NCBI Taxonomy" id="2665644"/>
    <lineage>
        <taxon>Bacteria</taxon>
        <taxon>Pseudomonadati</taxon>
        <taxon>Pseudomonadota</taxon>
        <taxon>Alphaproteobacteria</taxon>
        <taxon>Rhodobacterales</taxon>
        <taxon>Paracoccaceae</taxon>
        <taxon>Paracoccus</taxon>
    </lineage>
</organism>
<keyword evidence="1" id="KW-1133">Transmembrane helix</keyword>
<keyword evidence="1" id="KW-0472">Membrane</keyword>
<evidence type="ECO:0000313" key="3">
    <source>
        <dbReference type="Proteomes" id="UP000481417"/>
    </source>
</evidence>
<sequence>MERYGLDKRFSRFVVWTMFWTVICGLFLIALHAVFADHPDSGIGLAIIYLVFGGIYAASCALIAFGTWFLPSVIVFGRVFRRLRRRFRDRTAAMIAGIVTALVGSIAFYVIGTLIGRDFDGIHALIILFGPVSLFVAPVVAWWVYRRNASQPFQETA</sequence>
<keyword evidence="1" id="KW-0812">Transmembrane</keyword>
<accession>A0A6L6HJX3</accession>
<dbReference type="EMBL" id="WMBT01000002">
    <property type="protein sequence ID" value="MTD99506.1"/>
    <property type="molecule type" value="Genomic_DNA"/>
</dbReference>
<feature type="transmembrane region" description="Helical" evidence="1">
    <location>
        <begin position="47"/>
        <end position="80"/>
    </location>
</feature>
<feature type="transmembrane region" description="Helical" evidence="1">
    <location>
        <begin position="92"/>
        <end position="115"/>
    </location>
</feature>
<dbReference type="AlphaFoldDB" id="A0A6L6HJX3"/>
<gene>
    <name evidence="2" type="ORF">GIY56_04305</name>
</gene>
<feature type="transmembrane region" description="Helical" evidence="1">
    <location>
        <begin position="121"/>
        <end position="145"/>
    </location>
</feature>
<reference evidence="2 3" key="1">
    <citation type="submission" date="2019-11" db="EMBL/GenBank/DDBJ databases">
        <authorList>
            <person name="Lang L."/>
        </authorList>
    </citation>
    <scope>NUCLEOTIDE SEQUENCE [LARGE SCALE GENOMIC DNA]</scope>
    <source>
        <strain evidence="2 3">YIM 132242</strain>
    </source>
</reference>
<proteinExistence type="predicted"/>
<evidence type="ECO:0000313" key="2">
    <source>
        <dbReference type="EMBL" id="MTD99506.1"/>
    </source>
</evidence>
<evidence type="ECO:0000256" key="1">
    <source>
        <dbReference type="SAM" id="Phobius"/>
    </source>
</evidence>
<feature type="transmembrane region" description="Helical" evidence="1">
    <location>
        <begin position="12"/>
        <end position="35"/>
    </location>
</feature>
<name>A0A6L6HJX3_9RHOB</name>
<dbReference type="RefSeq" id="WP_154763581.1">
    <property type="nucleotide sequence ID" value="NZ_WMBT01000002.1"/>
</dbReference>